<reference evidence="2 3" key="1">
    <citation type="journal article" date="2020" name="G3 (Bethesda)">
        <title>Improved Reference Genome for Cyclotella cryptica CCMP332, a Model for Cell Wall Morphogenesis, Salinity Adaptation, and Lipid Production in Diatoms (Bacillariophyta).</title>
        <authorList>
            <person name="Roberts W.R."/>
            <person name="Downey K.M."/>
            <person name="Ruck E.C."/>
            <person name="Traller J.C."/>
            <person name="Alverson A.J."/>
        </authorList>
    </citation>
    <scope>NUCLEOTIDE SEQUENCE [LARGE SCALE GENOMIC DNA]</scope>
    <source>
        <strain evidence="2 3">CCMP332</strain>
    </source>
</reference>
<organism evidence="2 3">
    <name type="scientific">Cyclotella cryptica</name>
    <dbReference type="NCBI Taxonomy" id="29204"/>
    <lineage>
        <taxon>Eukaryota</taxon>
        <taxon>Sar</taxon>
        <taxon>Stramenopiles</taxon>
        <taxon>Ochrophyta</taxon>
        <taxon>Bacillariophyta</taxon>
        <taxon>Coscinodiscophyceae</taxon>
        <taxon>Thalassiosirophycidae</taxon>
        <taxon>Stephanodiscales</taxon>
        <taxon>Stephanodiscaceae</taxon>
        <taxon>Cyclotella</taxon>
    </lineage>
</organism>
<dbReference type="Proteomes" id="UP001516023">
    <property type="component" value="Unassembled WGS sequence"/>
</dbReference>
<evidence type="ECO:0000313" key="2">
    <source>
        <dbReference type="EMBL" id="KAL3780131.1"/>
    </source>
</evidence>
<comment type="caution">
    <text evidence="2">The sequence shown here is derived from an EMBL/GenBank/DDBJ whole genome shotgun (WGS) entry which is preliminary data.</text>
</comment>
<feature type="region of interest" description="Disordered" evidence="1">
    <location>
        <begin position="73"/>
        <end position="124"/>
    </location>
</feature>
<keyword evidence="3" id="KW-1185">Reference proteome</keyword>
<accession>A0ABD3NXG0</accession>
<gene>
    <name evidence="2" type="ORF">HJC23_001320</name>
</gene>
<feature type="compositionally biased region" description="Acidic residues" evidence="1">
    <location>
        <begin position="199"/>
        <end position="210"/>
    </location>
</feature>
<dbReference type="AlphaFoldDB" id="A0ABD3NXG0"/>
<sequence length="252" mass="26806">MSSSLEYLLANFDEEPAPRPSSMAAFSPSHHCYGNSVGIGHPWIASRASSTAAASSDSATTTRETMAMAMAMEPPRPWNSHPLLPPPHHHESPRASTGGGTLHSPDTTQRHRHPPRDSPAAVPRGLHIHGGFDYLFGYPTVPAHGAAARTSLEEAMDVMSSSFGYQPQSQRGRTLFPAEGCPALEAERAAASMDGGSIDSDDALGEDDGDSIATIDFTSSGDESARDEDDVVDEVEERADVKGGRPRGMRSR</sequence>
<feature type="compositionally biased region" description="Low complexity" evidence="1">
    <location>
        <begin position="73"/>
        <end position="82"/>
    </location>
</feature>
<proteinExistence type="predicted"/>
<evidence type="ECO:0000313" key="3">
    <source>
        <dbReference type="Proteomes" id="UP001516023"/>
    </source>
</evidence>
<name>A0ABD3NXG0_9STRA</name>
<feature type="region of interest" description="Disordered" evidence="1">
    <location>
        <begin position="187"/>
        <end position="252"/>
    </location>
</feature>
<dbReference type="EMBL" id="JABMIG020000361">
    <property type="protein sequence ID" value="KAL3780131.1"/>
    <property type="molecule type" value="Genomic_DNA"/>
</dbReference>
<protein>
    <submittedName>
        <fullName evidence="2">Uncharacterized protein</fullName>
    </submittedName>
</protein>
<evidence type="ECO:0000256" key="1">
    <source>
        <dbReference type="SAM" id="MobiDB-lite"/>
    </source>
</evidence>
<feature type="compositionally biased region" description="Acidic residues" evidence="1">
    <location>
        <begin position="225"/>
        <end position="237"/>
    </location>
</feature>